<organism evidence="15 16">
    <name type="scientific">Eleusine coracana subsp. coracana</name>
    <dbReference type="NCBI Taxonomy" id="191504"/>
    <lineage>
        <taxon>Eukaryota</taxon>
        <taxon>Viridiplantae</taxon>
        <taxon>Streptophyta</taxon>
        <taxon>Embryophyta</taxon>
        <taxon>Tracheophyta</taxon>
        <taxon>Spermatophyta</taxon>
        <taxon>Magnoliopsida</taxon>
        <taxon>Liliopsida</taxon>
        <taxon>Poales</taxon>
        <taxon>Poaceae</taxon>
        <taxon>PACMAD clade</taxon>
        <taxon>Chloridoideae</taxon>
        <taxon>Cynodonteae</taxon>
        <taxon>Eleusininae</taxon>
        <taxon>Eleusine</taxon>
    </lineage>
</organism>
<keyword evidence="10" id="KW-0862">Zinc</keyword>
<comment type="subcellular location">
    <subcellularLocation>
        <location evidence="2">Membrane</location>
        <topology evidence="2">Single-pass membrane protein</topology>
    </subcellularLocation>
</comment>
<reference evidence="15" key="2">
    <citation type="submission" date="2021-12" db="EMBL/GenBank/DDBJ databases">
        <title>Resequencing data analysis of finger millet.</title>
        <authorList>
            <person name="Hatakeyama M."/>
            <person name="Aluri S."/>
            <person name="Balachadran M.T."/>
            <person name="Sivarajan S.R."/>
            <person name="Poveda L."/>
            <person name="Shimizu-Inatsugi R."/>
            <person name="Schlapbach R."/>
            <person name="Sreeman S.M."/>
            <person name="Shimizu K.K."/>
        </authorList>
    </citation>
    <scope>NUCLEOTIDE SEQUENCE</scope>
</reference>
<dbReference type="Gene3D" id="3.30.40.10">
    <property type="entry name" value="Zinc/RING finger domain, C3HC4 (zinc finger)"/>
    <property type="match status" value="1"/>
</dbReference>
<proteinExistence type="predicted"/>
<dbReference type="AlphaFoldDB" id="A0AAV5F8Q2"/>
<keyword evidence="9" id="KW-0833">Ubl conjugation pathway</keyword>
<reference evidence="15" key="1">
    <citation type="journal article" date="2018" name="DNA Res.">
        <title>Multiple hybrid de novo genome assembly of finger millet, an orphan allotetraploid crop.</title>
        <authorList>
            <person name="Hatakeyama M."/>
            <person name="Aluri S."/>
            <person name="Balachadran M.T."/>
            <person name="Sivarajan S.R."/>
            <person name="Patrignani A."/>
            <person name="Gruter S."/>
            <person name="Poveda L."/>
            <person name="Shimizu-Inatsugi R."/>
            <person name="Baeten J."/>
            <person name="Francoijs K.J."/>
            <person name="Nataraja K.N."/>
            <person name="Reddy Y.A.N."/>
            <person name="Phadnis S."/>
            <person name="Ravikumar R.L."/>
            <person name="Schlapbach R."/>
            <person name="Sreeman S.M."/>
            <person name="Shimizu K.K."/>
        </authorList>
    </citation>
    <scope>NUCLEOTIDE SEQUENCE</scope>
</reference>
<gene>
    <name evidence="15" type="primary">gb20509</name>
    <name evidence="15" type="ORF">PR202_gb20509</name>
</gene>
<accession>A0AAV5F8Q2</accession>
<evidence type="ECO:0000313" key="15">
    <source>
        <dbReference type="EMBL" id="GJN32038.1"/>
    </source>
</evidence>
<dbReference type="GO" id="GO:0008270">
    <property type="term" value="F:zinc ion binding"/>
    <property type="evidence" value="ECO:0007669"/>
    <property type="project" value="UniProtKB-KW"/>
</dbReference>
<keyword evidence="11" id="KW-1133">Transmembrane helix</keyword>
<evidence type="ECO:0000256" key="10">
    <source>
        <dbReference type="ARBA" id="ARBA00022833"/>
    </source>
</evidence>
<dbReference type="EC" id="2.3.2.27" evidence="4"/>
<keyword evidence="16" id="KW-1185">Reference proteome</keyword>
<dbReference type="Pfam" id="PF13639">
    <property type="entry name" value="zf-RING_2"/>
    <property type="match status" value="1"/>
</dbReference>
<evidence type="ECO:0000256" key="5">
    <source>
        <dbReference type="ARBA" id="ARBA00022679"/>
    </source>
</evidence>
<dbReference type="PROSITE" id="PS50089">
    <property type="entry name" value="ZF_RING_2"/>
    <property type="match status" value="1"/>
</dbReference>
<comment type="caution">
    <text evidence="15">The sequence shown here is derived from an EMBL/GenBank/DDBJ whole genome shotgun (WGS) entry which is preliminary data.</text>
</comment>
<sequence>MYLYSAARRRRLTAAGGGGGGGGRRRLDRSPGIAGLDPAVLRALPVFVVAAAGERGGGDCAVCLGDLQPGEKARALPRCAHVFHADCIDAWFQGNATCPLCRADVEVVVAVAPPPEVRVYVRVDGEADAKPASTMGRLPSGTDLDKTRRAFFASTRSVSF</sequence>
<evidence type="ECO:0000313" key="16">
    <source>
        <dbReference type="Proteomes" id="UP001054889"/>
    </source>
</evidence>
<evidence type="ECO:0000256" key="7">
    <source>
        <dbReference type="ARBA" id="ARBA00022723"/>
    </source>
</evidence>
<dbReference type="PANTHER" id="PTHR46913">
    <property type="entry name" value="RING-H2 FINGER PROTEIN ATL16"/>
    <property type="match status" value="1"/>
</dbReference>
<comment type="catalytic activity">
    <reaction evidence="1">
        <text>S-ubiquitinyl-[E2 ubiquitin-conjugating enzyme]-L-cysteine + [acceptor protein]-L-lysine = [E2 ubiquitin-conjugating enzyme]-L-cysteine + N(6)-ubiquitinyl-[acceptor protein]-L-lysine.</text>
        <dbReference type="EC" id="2.3.2.27"/>
    </reaction>
</comment>
<name>A0AAV5F8Q2_ELECO</name>
<dbReference type="GO" id="GO:0061630">
    <property type="term" value="F:ubiquitin protein ligase activity"/>
    <property type="evidence" value="ECO:0007669"/>
    <property type="project" value="UniProtKB-EC"/>
</dbReference>
<evidence type="ECO:0000256" key="9">
    <source>
        <dbReference type="ARBA" id="ARBA00022786"/>
    </source>
</evidence>
<dbReference type="InterPro" id="IPR001841">
    <property type="entry name" value="Znf_RING"/>
</dbReference>
<dbReference type="Proteomes" id="UP001054889">
    <property type="component" value="Unassembled WGS sequence"/>
</dbReference>
<evidence type="ECO:0000256" key="8">
    <source>
        <dbReference type="ARBA" id="ARBA00022771"/>
    </source>
</evidence>
<comment type="pathway">
    <text evidence="3">Protein modification; protein ubiquitination.</text>
</comment>
<keyword evidence="5" id="KW-0808">Transferase</keyword>
<dbReference type="SMART" id="SM00184">
    <property type="entry name" value="RING"/>
    <property type="match status" value="1"/>
</dbReference>
<evidence type="ECO:0000259" key="14">
    <source>
        <dbReference type="PROSITE" id="PS50089"/>
    </source>
</evidence>
<keyword evidence="6" id="KW-0812">Transmembrane</keyword>
<dbReference type="InterPro" id="IPR044600">
    <property type="entry name" value="ATL1/ATL16-like"/>
</dbReference>
<keyword evidence="12" id="KW-0472">Membrane</keyword>
<dbReference type="GO" id="GO:0016020">
    <property type="term" value="C:membrane"/>
    <property type="evidence" value="ECO:0007669"/>
    <property type="project" value="UniProtKB-SubCell"/>
</dbReference>
<evidence type="ECO:0000256" key="6">
    <source>
        <dbReference type="ARBA" id="ARBA00022692"/>
    </source>
</evidence>
<protein>
    <recommendedName>
        <fullName evidence="4">RING-type E3 ubiquitin transferase</fullName>
        <ecNumber evidence="4">2.3.2.27</ecNumber>
    </recommendedName>
</protein>
<dbReference type="InterPro" id="IPR013083">
    <property type="entry name" value="Znf_RING/FYVE/PHD"/>
</dbReference>
<evidence type="ECO:0000256" key="4">
    <source>
        <dbReference type="ARBA" id="ARBA00012483"/>
    </source>
</evidence>
<dbReference type="CDD" id="cd16461">
    <property type="entry name" value="RING-H2_EL5-like"/>
    <property type="match status" value="1"/>
</dbReference>
<evidence type="ECO:0000256" key="2">
    <source>
        <dbReference type="ARBA" id="ARBA00004167"/>
    </source>
</evidence>
<dbReference type="PANTHER" id="PTHR46913:SF1">
    <property type="entry name" value="RING-H2 FINGER PROTEIN ATL16"/>
    <property type="match status" value="1"/>
</dbReference>
<evidence type="ECO:0000256" key="13">
    <source>
        <dbReference type="PROSITE-ProRule" id="PRU00175"/>
    </source>
</evidence>
<evidence type="ECO:0000256" key="1">
    <source>
        <dbReference type="ARBA" id="ARBA00000900"/>
    </source>
</evidence>
<evidence type="ECO:0000256" key="11">
    <source>
        <dbReference type="ARBA" id="ARBA00022989"/>
    </source>
</evidence>
<dbReference type="SUPFAM" id="SSF57850">
    <property type="entry name" value="RING/U-box"/>
    <property type="match status" value="1"/>
</dbReference>
<keyword evidence="8 13" id="KW-0863">Zinc-finger</keyword>
<evidence type="ECO:0000256" key="12">
    <source>
        <dbReference type="ARBA" id="ARBA00023136"/>
    </source>
</evidence>
<evidence type="ECO:0000256" key="3">
    <source>
        <dbReference type="ARBA" id="ARBA00004906"/>
    </source>
</evidence>
<dbReference type="GO" id="GO:0016567">
    <property type="term" value="P:protein ubiquitination"/>
    <property type="evidence" value="ECO:0007669"/>
    <property type="project" value="InterPro"/>
</dbReference>
<feature type="domain" description="RING-type" evidence="14">
    <location>
        <begin position="60"/>
        <end position="102"/>
    </location>
</feature>
<dbReference type="EMBL" id="BQKI01000083">
    <property type="protein sequence ID" value="GJN32038.1"/>
    <property type="molecule type" value="Genomic_DNA"/>
</dbReference>
<keyword evidence="7" id="KW-0479">Metal-binding</keyword>
<dbReference type="FunFam" id="3.30.40.10:FF:000457">
    <property type="entry name" value="RING-H2 finger protein ATL3"/>
    <property type="match status" value="1"/>
</dbReference>